<dbReference type="Gene3D" id="1.20.58.1360">
    <property type="match status" value="1"/>
</dbReference>
<sequence>MLCYVRLFPAAPPQRWMHLSVGRVIPLQCYVWLFPAAPPQRWPHLADSPSRPGSADEVILKPSGAQLTVEFLEENSFSVPILVLKKDGLGMTLPPPSFTVRDIEHYVGKTPGSRGLAAGPPSRTPGSRGLTALPRRLSNLVETPKIVRKLSWVENLWPGESVFERPSVQKYCLMGTQGSYTDFHIDFGGTSVWYHVLWGEKIFYLVRPSPTNLARFEAWSSSSNQSETFFGDQAEHCYRCPLRQGQTLFIPTGWIHAVLTPIDCLAFGGNFLHSLNIEMQLKAYEIEKRLSTADLFRFPNFETICWYVGKHLLDIFRGLRENRRHPAAYLVHGAKALNTAFRAWTRREVLEEHEDEIPGTVRPAQLIKDLAKEIRLVEVRGSPGTGGHHGAGGSPLAFGRARGSGRRRPRPSRSPSPPSSPGAQGLDLDSEEDLQIDEAPPRKDRREFPRKLPRAKPCSDPNRVREPGEVEFDIEVNGLLGGMGRGGGSRTPLTRPPPPPPSEAPASPSTQEAIQGMLCMANLQAAGSSPGRPAWWVPGHERGWAGGSGDQAPPTDSEGETGSLDEQESLGACFKDAEFIYPSLESDEDDPALKSLPKKKKCTDDAPWSPKAARPHPQDPSQREAASLSPMEPGGAARTAPPPRDCTGAGLAWHLHRLAAVSW</sequence>
<dbReference type="SUPFAM" id="SSF51197">
    <property type="entry name" value="Clavaminate synthase-like"/>
    <property type="match status" value="1"/>
</dbReference>
<evidence type="ECO:0000256" key="2">
    <source>
        <dbReference type="ARBA" id="ARBA00022723"/>
    </source>
</evidence>
<dbReference type="GO" id="GO:0003682">
    <property type="term" value="F:chromatin binding"/>
    <property type="evidence" value="ECO:0007669"/>
    <property type="project" value="Ensembl"/>
</dbReference>
<reference evidence="12" key="1">
    <citation type="submission" date="2025-08" db="UniProtKB">
        <authorList>
            <consortium name="Ensembl"/>
        </authorList>
    </citation>
    <scope>IDENTIFICATION</scope>
</reference>
<dbReference type="Pfam" id="PF02373">
    <property type="entry name" value="JmjC"/>
    <property type="match status" value="1"/>
</dbReference>
<keyword evidence="3" id="KW-0156">Chromatin regulator</keyword>
<keyword evidence="5" id="KW-0560">Oxidoreductase</keyword>
<name>A0A8C3HX14_CHRPI</name>
<dbReference type="AlphaFoldDB" id="A0A8C3HX14"/>
<dbReference type="GO" id="GO:0008270">
    <property type="term" value="F:zinc ion binding"/>
    <property type="evidence" value="ECO:0007669"/>
    <property type="project" value="Ensembl"/>
</dbReference>
<evidence type="ECO:0000256" key="1">
    <source>
        <dbReference type="ARBA" id="ARBA00004123"/>
    </source>
</evidence>
<feature type="region of interest" description="Disordered" evidence="10">
    <location>
        <begin position="582"/>
        <end position="648"/>
    </location>
</feature>
<dbReference type="Ensembl" id="ENSCPBT00000028739.1">
    <property type="protein sequence ID" value="ENSCPBP00000024388.1"/>
    <property type="gene ID" value="ENSCPBG00000017403.1"/>
</dbReference>
<feature type="compositionally biased region" description="Basic and acidic residues" evidence="10">
    <location>
        <begin position="439"/>
        <end position="450"/>
    </location>
</feature>
<evidence type="ECO:0000313" key="13">
    <source>
        <dbReference type="Proteomes" id="UP000694380"/>
    </source>
</evidence>
<evidence type="ECO:0000256" key="10">
    <source>
        <dbReference type="SAM" id="MobiDB-lite"/>
    </source>
</evidence>
<feature type="region of interest" description="Disordered" evidence="10">
    <location>
        <begin position="380"/>
        <end position="569"/>
    </location>
</feature>
<comment type="subcellular location">
    <subcellularLocation>
        <location evidence="1">Nucleus</location>
    </subcellularLocation>
</comment>
<keyword evidence="2" id="KW-0479">Metal-binding</keyword>
<dbReference type="InterPro" id="IPR050690">
    <property type="entry name" value="JHDM1_Histone_Demethylase"/>
</dbReference>
<dbReference type="GO" id="GO:0051864">
    <property type="term" value="F:histone H3K36 demethylase activity"/>
    <property type="evidence" value="ECO:0007669"/>
    <property type="project" value="Ensembl"/>
</dbReference>
<proteinExistence type="predicted"/>
<evidence type="ECO:0000256" key="8">
    <source>
        <dbReference type="ARBA" id="ARBA00023163"/>
    </source>
</evidence>
<organism evidence="12 13">
    <name type="scientific">Chrysemys picta bellii</name>
    <name type="common">Western painted turtle</name>
    <name type="synonym">Emys bellii</name>
    <dbReference type="NCBI Taxonomy" id="8478"/>
    <lineage>
        <taxon>Eukaryota</taxon>
        <taxon>Metazoa</taxon>
        <taxon>Chordata</taxon>
        <taxon>Craniata</taxon>
        <taxon>Vertebrata</taxon>
        <taxon>Euteleostomi</taxon>
        <taxon>Archelosauria</taxon>
        <taxon>Testudinata</taxon>
        <taxon>Testudines</taxon>
        <taxon>Cryptodira</taxon>
        <taxon>Durocryptodira</taxon>
        <taxon>Testudinoidea</taxon>
        <taxon>Emydidae</taxon>
        <taxon>Chrysemys</taxon>
    </lineage>
</organism>
<evidence type="ECO:0000256" key="6">
    <source>
        <dbReference type="ARBA" id="ARBA00023004"/>
    </source>
</evidence>
<dbReference type="Proteomes" id="UP000694380">
    <property type="component" value="Unplaced"/>
</dbReference>
<evidence type="ECO:0000256" key="7">
    <source>
        <dbReference type="ARBA" id="ARBA00023015"/>
    </source>
</evidence>
<dbReference type="SMART" id="SM00558">
    <property type="entry name" value="JmjC"/>
    <property type="match status" value="1"/>
</dbReference>
<dbReference type="GO" id="GO:0035575">
    <property type="term" value="F:histone H4K20 demethylase activity"/>
    <property type="evidence" value="ECO:0007669"/>
    <property type="project" value="Ensembl"/>
</dbReference>
<evidence type="ECO:0000256" key="5">
    <source>
        <dbReference type="ARBA" id="ARBA00023002"/>
    </source>
</evidence>
<dbReference type="GO" id="GO:0005730">
    <property type="term" value="C:nucleolus"/>
    <property type="evidence" value="ECO:0007669"/>
    <property type="project" value="Ensembl"/>
</dbReference>
<protein>
    <submittedName>
        <fullName evidence="12">PHD finger protein 8</fullName>
    </submittedName>
</protein>
<dbReference type="GO" id="GO:0140683">
    <property type="term" value="F:histone H3K9me/H3K9me2 demethylase activity"/>
    <property type="evidence" value="ECO:0007669"/>
    <property type="project" value="Ensembl"/>
</dbReference>
<gene>
    <name evidence="12" type="primary">PHF8</name>
</gene>
<dbReference type="GO" id="GO:0140002">
    <property type="term" value="F:histone H3K4me3 reader activity"/>
    <property type="evidence" value="ECO:0007669"/>
    <property type="project" value="Ensembl"/>
</dbReference>
<evidence type="ECO:0000313" key="12">
    <source>
        <dbReference type="Ensembl" id="ENSCPBP00000024388.1"/>
    </source>
</evidence>
<feature type="compositionally biased region" description="Gly residues" evidence="10">
    <location>
        <begin position="383"/>
        <end position="393"/>
    </location>
</feature>
<keyword evidence="7" id="KW-0805">Transcription regulation</keyword>
<dbReference type="PANTHER" id="PTHR23123">
    <property type="entry name" value="PHD/F-BOX CONTAINING PROTEIN"/>
    <property type="match status" value="1"/>
</dbReference>
<dbReference type="GO" id="GO:0005654">
    <property type="term" value="C:nucleoplasm"/>
    <property type="evidence" value="ECO:0007669"/>
    <property type="project" value="Ensembl"/>
</dbReference>
<evidence type="ECO:0000256" key="9">
    <source>
        <dbReference type="ARBA" id="ARBA00023242"/>
    </source>
</evidence>
<feature type="compositionally biased region" description="Acidic residues" evidence="10">
    <location>
        <begin position="557"/>
        <end position="568"/>
    </location>
</feature>
<dbReference type="GO" id="GO:0005506">
    <property type="term" value="F:iron ion binding"/>
    <property type="evidence" value="ECO:0007669"/>
    <property type="project" value="Ensembl"/>
</dbReference>
<dbReference type="PROSITE" id="PS51184">
    <property type="entry name" value="JMJC"/>
    <property type="match status" value="1"/>
</dbReference>
<evidence type="ECO:0000256" key="4">
    <source>
        <dbReference type="ARBA" id="ARBA00022964"/>
    </source>
</evidence>
<dbReference type="GO" id="GO:0045943">
    <property type="term" value="P:positive regulation of transcription by RNA polymerase I"/>
    <property type="evidence" value="ECO:0007669"/>
    <property type="project" value="Ensembl"/>
</dbReference>
<feature type="domain" description="JmjC" evidence="11">
    <location>
        <begin position="132"/>
        <end position="288"/>
    </location>
</feature>
<dbReference type="Pfam" id="PF17811">
    <property type="entry name" value="JHD"/>
    <property type="match status" value="1"/>
</dbReference>
<dbReference type="GO" id="GO:0071558">
    <property type="term" value="F:histone H3K27me2/H3K27me3 demethylase activity"/>
    <property type="evidence" value="ECO:0007669"/>
    <property type="project" value="Ensembl"/>
</dbReference>
<keyword evidence="13" id="KW-1185">Reference proteome</keyword>
<dbReference type="InterPro" id="IPR041070">
    <property type="entry name" value="JHD"/>
</dbReference>
<keyword evidence="6" id="KW-0408">Iron</keyword>
<dbReference type="GO" id="GO:0061188">
    <property type="term" value="P:negative regulation of rDNA heterochromatin formation"/>
    <property type="evidence" value="ECO:0007669"/>
    <property type="project" value="Ensembl"/>
</dbReference>
<evidence type="ECO:0000256" key="3">
    <source>
        <dbReference type="ARBA" id="ARBA00022853"/>
    </source>
</evidence>
<dbReference type="Gene3D" id="2.60.120.650">
    <property type="entry name" value="Cupin"/>
    <property type="match status" value="2"/>
</dbReference>
<keyword evidence="4" id="KW-0223">Dioxygenase</keyword>
<evidence type="ECO:0000259" key="11">
    <source>
        <dbReference type="PROSITE" id="PS51184"/>
    </source>
</evidence>
<accession>A0A8C3HX14</accession>
<feature type="compositionally biased region" description="Pro residues" evidence="10">
    <location>
        <begin position="494"/>
        <end position="503"/>
    </location>
</feature>
<feature type="compositionally biased region" description="Gly residues" evidence="10">
    <location>
        <begin position="479"/>
        <end position="489"/>
    </location>
</feature>
<keyword evidence="8" id="KW-0804">Transcription</keyword>
<dbReference type="GO" id="GO:0031965">
    <property type="term" value="C:nuclear membrane"/>
    <property type="evidence" value="ECO:0007669"/>
    <property type="project" value="Ensembl"/>
</dbReference>
<dbReference type="InterPro" id="IPR003347">
    <property type="entry name" value="JmjC_dom"/>
</dbReference>
<dbReference type="OMA" id="DIFHQNI"/>
<dbReference type="GO" id="GO:0045944">
    <property type="term" value="P:positive regulation of transcription by RNA polymerase II"/>
    <property type="evidence" value="ECO:0007669"/>
    <property type="project" value="Ensembl"/>
</dbReference>
<dbReference type="GeneTree" id="ENSGT00940000157847"/>
<keyword evidence="9" id="KW-0539">Nucleus</keyword>
<reference evidence="12" key="2">
    <citation type="submission" date="2025-09" db="UniProtKB">
        <authorList>
            <consortium name="Ensembl"/>
        </authorList>
    </citation>
    <scope>IDENTIFICATION</scope>
</reference>
<dbReference type="GO" id="GO:0000082">
    <property type="term" value="P:G1/S transition of mitotic cell cycle"/>
    <property type="evidence" value="ECO:0007669"/>
    <property type="project" value="Ensembl"/>
</dbReference>